<name>A0A4U0TU26_9PEZI</name>
<reference evidence="6 7" key="1">
    <citation type="submission" date="2017-03" db="EMBL/GenBank/DDBJ databases">
        <title>Genomes of endolithic fungi from Antarctica.</title>
        <authorList>
            <person name="Coleine C."/>
            <person name="Masonjones S."/>
            <person name="Stajich J.E."/>
        </authorList>
    </citation>
    <scope>NUCLEOTIDE SEQUENCE [LARGE SCALE GENOMIC DNA]</scope>
    <source>
        <strain evidence="6 7">CCFEE 6315</strain>
    </source>
</reference>
<sequence length="381" mass="39664">MTTTTTTTTNPPTNHAAWLNAPNTPLRVSPAPLPTPLAPNEVLLRIHATALNPADAYMQVHGLLITSYPTVLGFDCAGTIIQTGSGIPTSTLQPGDRVLAASAPSVFDEPGAPQRDNPGTFQLYAAVKADMAVKIPSTISFKDASVLPICTGTAAIALFSPSKLALSLPQPTRPQPSSAAANDTSPAILIWGGSSSVGSCAIQLAKAAGYAVATTCSAHNLSYCRETLGADYVFEHQSASVVEDIAAALEGREFAGALDCVMPAETVIKSGKIVGKLGEGGGVKKLVTIFASAQQMEAMAPGAAGEVPGDVEVLCCEEYIRQNPYVRKAIFTEWLPMALEKGTMKCLPPPQVVGQGLEHLQEACERMLKGVSASKLVVELP</sequence>
<dbReference type="SMART" id="SM00829">
    <property type="entry name" value="PKS_ER"/>
    <property type="match status" value="1"/>
</dbReference>
<comment type="similarity">
    <text evidence="1">Belongs to the zinc-containing alcohol dehydrogenase family.</text>
</comment>
<dbReference type="EMBL" id="NAJL01000035">
    <property type="protein sequence ID" value="TKA25452.1"/>
    <property type="molecule type" value="Genomic_DNA"/>
</dbReference>
<evidence type="ECO:0000256" key="3">
    <source>
        <dbReference type="ARBA" id="ARBA00023002"/>
    </source>
</evidence>
<feature type="domain" description="Enoyl reductase (ER)" evidence="5">
    <location>
        <begin position="20"/>
        <end position="378"/>
    </location>
</feature>
<comment type="caution">
    <text evidence="6">The sequence shown here is derived from an EMBL/GenBank/DDBJ whole genome shotgun (WGS) entry which is preliminary data.</text>
</comment>
<dbReference type="InterPro" id="IPR013154">
    <property type="entry name" value="ADH-like_N"/>
</dbReference>
<dbReference type="InterPro" id="IPR013149">
    <property type="entry name" value="ADH-like_C"/>
</dbReference>
<accession>A0A4U0TU26</accession>
<dbReference type="OrthoDB" id="48317at2759"/>
<dbReference type="SUPFAM" id="SSF50129">
    <property type="entry name" value="GroES-like"/>
    <property type="match status" value="1"/>
</dbReference>
<evidence type="ECO:0000256" key="4">
    <source>
        <dbReference type="SAM" id="MobiDB-lite"/>
    </source>
</evidence>
<dbReference type="SUPFAM" id="SSF51735">
    <property type="entry name" value="NAD(P)-binding Rossmann-fold domains"/>
    <property type="match status" value="1"/>
</dbReference>
<organism evidence="6 7">
    <name type="scientific">Salinomyces thailandicus</name>
    <dbReference type="NCBI Taxonomy" id="706561"/>
    <lineage>
        <taxon>Eukaryota</taxon>
        <taxon>Fungi</taxon>
        <taxon>Dikarya</taxon>
        <taxon>Ascomycota</taxon>
        <taxon>Pezizomycotina</taxon>
        <taxon>Dothideomycetes</taxon>
        <taxon>Dothideomycetidae</taxon>
        <taxon>Mycosphaerellales</taxon>
        <taxon>Teratosphaeriaceae</taxon>
        <taxon>Salinomyces</taxon>
    </lineage>
</organism>
<evidence type="ECO:0000313" key="7">
    <source>
        <dbReference type="Proteomes" id="UP000308549"/>
    </source>
</evidence>
<proteinExistence type="inferred from homology"/>
<feature type="compositionally biased region" description="Low complexity" evidence="4">
    <location>
        <begin position="1"/>
        <end position="14"/>
    </location>
</feature>
<dbReference type="InterPro" id="IPR036291">
    <property type="entry name" value="NAD(P)-bd_dom_sf"/>
</dbReference>
<dbReference type="Pfam" id="PF08240">
    <property type="entry name" value="ADH_N"/>
    <property type="match status" value="1"/>
</dbReference>
<feature type="region of interest" description="Disordered" evidence="4">
    <location>
        <begin position="1"/>
        <end position="23"/>
    </location>
</feature>
<dbReference type="GO" id="GO:0016651">
    <property type="term" value="F:oxidoreductase activity, acting on NAD(P)H"/>
    <property type="evidence" value="ECO:0007669"/>
    <property type="project" value="InterPro"/>
</dbReference>
<evidence type="ECO:0000256" key="2">
    <source>
        <dbReference type="ARBA" id="ARBA00011245"/>
    </source>
</evidence>
<dbReference type="Gene3D" id="3.40.50.720">
    <property type="entry name" value="NAD(P)-binding Rossmann-like Domain"/>
    <property type="match status" value="1"/>
</dbReference>
<dbReference type="InterPro" id="IPR011032">
    <property type="entry name" value="GroES-like_sf"/>
</dbReference>
<dbReference type="Proteomes" id="UP000308549">
    <property type="component" value="Unassembled WGS sequence"/>
</dbReference>
<dbReference type="CDD" id="cd08249">
    <property type="entry name" value="enoyl_reductase_like"/>
    <property type="match status" value="1"/>
</dbReference>
<dbReference type="Gene3D" id="3.90.180.10">
    <property type="entry name" value="Medium-chain alcohol dehydrogenases, catalytic domain"/>
    <property type="match status" value="1"/>
</dbReference>
<evidence type="ECO:0000259" key="5">
    <source>
        <dbReference type="SMART" id="SM00829"/>
    </source>
</evidence>
<dbReference type="PANTHER" id="PTHR45348:SF2">
    <property type="entry name" value="ZINC-TYPE ALCOHOL DEHYDROGENASE-LIKE PROTEIN C2E1P3.01"/>
    <property type="match status" value="1"/>
</dbReference>
<keyword evidence="3" id="KW-0560">Oxidoreductase</keyword>
<evidence type="ECO:0000313" key="6">
    <source>
        <dbReference type="EMBL" id="TKA25452.1"/>
    </source>
</evidence>
<evidence type="ECO:0000256" key="1">
    <source>
        <dbReference type="ARBA" id="ARBA00008072"/>
    </source>
</evidence>
<comment type="subunit">
    <text evidence="2">Monomer.</text>
</comment>
<dbReference type="PANTHER" id="PTHR45348">
    <property type="entry name" value="HYPOTHETICAL OXIDOREDUCTASE (EUROFUNG)"/>
    <property type="match status" value="1"/>
</dbReference>
<dbReference type="InterPro" id="IPR047122">
    <property type="entry name" value="Trans-enoyl_RdTase-like"/>
</dbReference>
<protein>
    <recommendedName>
        <fullName evidence="5">Enoyl reductase (ER) domain-containing protein</fullName>
    </recommendedName>
</protein>
<dbReference type="InterPro" id="IPR020843">
    <property type="entry name" value="ER"/>
</dbReference>
<dbReference type="Pfam" id="PF00107">
    <property type="entry name" value="ADH_zinc_N"/>
    <property type="match status" value="1"/>
</dbReference>
<keyword evidence="7" id="KW-1185">Reference proteome</keyword>
<gene>
    <name evidence="6" type="ORF">B0A50_06319</name>
</gene>
<dbReference type="AlphaFoldDB" id="A0A4U0TU26"/>